<keyword evidence="2" id="KW-1133">Transmembrane helix</keyword>
<dbReference type="PANTHER" id="PTHR32305">
    <property type="match status" value="1"/>
</dbReference>
<proteinExistence type="predicted"/>
<dbReference type="SUPFAM" id="SSF81995">
    <property type="entry name" value="beta-sandwich domain of Sec23/24"/>
    <property type="match status" value="1"/>
</dbReference>
<dbReference type="Gene3D" id="2.60.40.10">
    <property type="entry name" value="Immunoglobulins"/>
    <property type="match status" value="5"/>
</dbReference>
<dbReference type="Gene3D" id="3.10.350.10">
    <property type="entry name" value="LysM domain"/>
    <property type="match status" value="1"/>
</dbReference>
<feature type="region of interest" description="Disordered" evidence="1">
    <location>
        <begin position="2474"/>
        <end position="2497"/>
    </location>
</feature>
<evidence type="ECO:0000259" key="3">
    <source>
        <dbReference type="SMART" id="SM00736"/>
    </source>
</evidence>
<evidence type="ECO:0000313" key="4">
    <source>
        <dbReference type="EMBL" id="CAH9068137.1"/>
    </source>
</evidence>
<evidence type="ECO:0000256" key="1">
    <source>
        <dbReference type="SAM" id="MobiDB-lite"/>
    </source>
</evidence>
<dbReference type="InterPro" id="IPR050708">
    <property type="entry name" value="T6SS_VgrG/RHS"/>
</dbReference>
<dbReference type="Pfam" id="PF05593">
    <property type="entry name" value="RHS_repeat"/>
    <property type="match status" value="1"/>
</dbReference>
<feature type="domain" description="Dystroglycan-type cadherin-like" evidence="3">
    <location>
        <begin position="1383"/>
        <end position="1490"/>
    </location>
</feature>
<dbReference type="InterPro" id="IPR006530">
    <property type="entry name" value="YD"/>
</dbReference>
<dbReference type="SMART" id="SM00736">
    <property type="entry name" value="CADG"/>
    <property type="match status" value="3"/>
</dbReference>
<feature type="compositionally biased region" description="Polar residues" evidence="1">
    <location>
        <begin position="2474"/>
        <end position="2494"/>
    </location>
</feature>
<protein>
    <recommendedName>
        <fullName evidence="3">Dystroglycan-type cadherin-like domain-containing protein</fullName>
    </recommendedName>
</protein>
<dbReference type="CDD" id="cd00118">
    <property type="entry name" value="LysM"/>
    <property type="match status" value="1"/>
</dbReference>
<dbReference type="Gene3D" id="2.180.10.10">
    <property type="entry name" value="RHS repeat-associated core"/>
    <property type="match status" value="1"/>
</dbReference>
<feature type="transmembrane region" description="Helical" evidence="2">
    <location>
        <begin position="2294"/>
        <end position="2318"/>
    </location>
</feature>
<reference evidence="4 5" key="1">
    <citation type="submission" date="2022-07" db="EMBL/GenBank/DDBJ databases">
        <authorList>
            <person name="Criscuolo A."/>
        </authorList>
    </citation>
    <scope>NUCLEOTIDE SEQUENCE [LARGE SCALE GENOMIC DNA]</scope>
    <source>
        <strain evidence="5">CIP 111951</strain>
    </source>
</reference>
<dbReference type="Pfam" id="PF05345">
    <property type="entry name" value="He_PIG"/>
    <property type="match status" value="3"/>
</dbReference>
<dbReference type="InterPro" id="IPR006644">
    <property type="entry name" value="Cadg"/>
</dbReference>
<dbReference type="EMBL" id="CAMAPD010000032">
    <property type="protein sequence ID" value="CAH9068137.1"/>
    <property type="molecule type" value="Genomic_DNA"/>
</dbReference>
<dbReference type="InterPro" id="IPR018392">
    <property type="entry name" value="LysM"/>
</dbReference>
<feature type="compositionally biased region" description="Polar residues" evidence="1">
    <location>
        <begin position="2030"/>
        <end position="2039"/>
    </location>
</feature>
<feature type="compositionally biased region" description="Basic and acidic residues" evidence="1">
    <location>
        <begin position="2019"/>
        <end position="2028"/>
    </location>
</feature>
<dbReference type="NCBIfam" id="TIGR01643">
    <property type="entry name" value="YD_repeat_2x"/>
    <property type="match status" value="1"/>
</dbReference>
<dbReference type="InterPro" id="IPR015919">
    <property type="entry name" value="Cadherin-like_sf"/>
</dbReference>
<feature type="domain" description="Dystroglycan-type cadherin-like" evidence="3">
    <location>
        <begin position="1088"/>
        <end position="1182"/>
    </location>
</feature>
<evidence type="ECO:0000256" key="2">
    <source>
        <dbReference type="SAM" id="Phobius"/>
    </source>
</evidence>
<dbReference type="SUPFAM" id="SSF49313">
    <property type="entry name" value="Cadherin-like"/>
    <property type="match status" value="4"/>
</dbReference>
<comment type="caution">
    <text evidence="4">The sequence shown here is derived from an EMBL/GenBank/DDBJ whole genome shotgun (WGS) entry which is preliminary data.</text>
</comment>
<dbReference type="InterPro" id="IPR036779">
    <property type="entry name" value="LysM_dom_sf"/>
</dbReference>
<organism evidence="4 5">
    <name type="scientific">Pseudoalteromonas holothuriae</name>
    <dbReference type="NCBI Taxonomy" id="2963714"/>
    <lineage>
        <taxon>Bacteria</taxon>
        <taxon>Pseudomonadati</taxon>
        <taxon>Pseudomonadota</taxon>
        <taxon>Gammaproteobacteria</taxon>
        <taxon>Alteromonadales</taxon>
        <taxon>Pseudoalteromonadaceae</taxon>
        <taxon>Pseudoalteromonas</taxon>
    </lineage>
</organism>
<dbReference type="PANTHER" id="PTHR32305:SF15">
    <property type="entry name" value="PROTEIN RHSA-RELATED"/>
    <property type="match status" value="1"/>
</dbReference>
<dbReference type="InterPro" id="IPR031325">
    <property type="entry name" value="RHS_repeat"/>
</dbReference>
<gene>
    <name evidence="4" type="ORF">PSECIP111951_04035</name>
</gene>
<feature type="region of interest" description="Disordered" evidence="1">
    <location>
        <begin position="2009"/>
        <end position="2039"/>
    </location>
</feature>
<dbReference type="Proteomes" id="UP001152485">
    <property type="component" value="Unassembled WGS sequence"/>
</dbReference>
<feature type="transmembrane region" description="Helical" evidence="2">
    <location>
        <begin position="2258"/>
        <end position="2282"/>
    </location>
</feature>
<dbReference type="InterPro" id="IPR013783">
    <property type="entry name" value="Ig-like_fold"/>
</dbReference>
<sequence length="2862" mass="311640">MTAKSLDSVSTHGGKPTNSEFTFNTAYNAFGEVKKDDQGVYVYNQEGLLWKTTKGDGVLKTHTYDNAGRLTKTIHALNGTTHIKRDALGNASEIKQPQFYQNGGWQTPLITQKHDRWGNVIEHKDAMGSITKAQYNHQNKVIKELLPAVAITSEAGVTRYERPVNLYHYDAQGNLVRKIDGNNSQQTFSFDANNKQVAHQDGEGHVTRYNYDIHGRRVSTQDALGRVTTSTYDRLDQVLETGQFGVVNGVSDTYRKANQYQYNELGNRTNVTNALGGIKRYQFDALGNVIHSKDEMNRVMEYDYNLYGNQTTERYSTLYTGGQKNQNTRSYNEFGQVQTGNDLGGKNFTYVYGKSWNDTEQTVASLNDSGIQSSRADIGRVIEKRNDHGQKVRYTYYDNGWLKTIKDETTGAYSYFEYDKAGRRILELTQAIDDLQRVMRHQTVTNYDSNGRITLIETEAFKNNKPAGQTPNWVAGNIISRVSYQYDAVGNRRSMSVENGVAGEIAPRTNELKIEPNLGFVRNSSILGKGQLNLTNDYGIEAEKVTLAFIHNEQVIQRPDWLKEIDRENDFIQVDKRAVSINLTQLKRIPSSQQDLSVRVTMVDKSGKKLVKVVPFKLIDNVKLNGSISADPFTEGTDWSLNIPKDLFMDVAKEGLKFELTSSLGGNKLAQPPFVLSSDGSRIHILKDEYGTPKKITAGQYQLSLKATSKAASGGDVEAKFSIEVKDNKSPINNLPLKINVKEGEETLDIKDFFTDSEGDKISIDVMSINGTNTNHGITFIGSKIGTSRIDDGTNVIDISKTGFGYFSSGEYTVKGIYKDQYNEEQSFDFTLEVEPVDTKVKLKMPIMDQWKLERGQQLVKGDAFNVDVIKNNIVNLENNALKFSLVFKSDVNKLDIYQNNADRYDTYQQLQSKIAAGTIRSVANELGIVMDADNGRLSGTVSPNASDAYPELVLIVHEDSRIDPLTSDISIHIAGDIGLSVNEGVKTTVPLSRFSDVSVPSEVKLIGQPSFVKVADGLRDLVFEPSQTAAGVYKFQVQVTYDIGDNLHNTSSTTTERTNSRIRRTVTKTFELSVNVIAVNVAPKAKNASAHIADIRDDQVWSFTHSQLSALFKDNDRDPLSFSVVSKPSWVQWNANSSTLSMTSAEKPIGTHSMVVRATDPAGLSALCTLIFTVIDTNRAPIGSIPTRELKEGIFDSINYGQYISDPDNDNLIYGFNMLRIGDASDNYLGVPAGMTFNSTTGTLSGTPDYNTQGEYEVLITASDGKKSHVSSARLTIEHDVEPGLTDLEMNEGTTQSFSVSQLYPNAYPVEITLEGQPSFVSIGSNSRTLELRPDQTAAGNYSFKVTVRYEQSDQLYGASTASTGTTTQLHPSLIKTYSFSVNVNTVNVAPKPVRGHVVLSDVKNTNPWSLDLSRVSNYFTDADKDNLTLSIASKPSWMNWNSNTKTLSASSNAKPVGNHSIVVSATDPSGQSAQMSFQLRVVDSNRAPTGTLGSHILTEGRYASINYASYFSDPDGDRLTYRFAMLRAGDTSDNYLGVPAGMSFSSNGVLAGTPTYSTEGNYKVQITVSDGKKSHVSEASLTIRHGIVPVPVPRPVPVPVPRPVPVPVPRPVPVPVPVPVPRPVPVPVPRPVPVPVPRPVPVPVPRPVPVPVPRPVPVPVPRPVPVPVPRPVPVPVPRPVPVPVPVPRPTPTPIWGIPKPGGPEIMSFSALSAGVSFRHANASRLPKAIMLQAQSAPMASASVQPTATPTAKTNETESHKDTYWFTYDNNNRVVIDGGSLEENVISIANQGQYIGYNDAGQQKLVMSKQGKRANLYLYNSWGQVADVNKRNSTQSLYSQREELINSEAKSYWSKLSHFEYDQMGRVTQTDSYISSKYIASVTDGDMTSSFTLYYDDAISKTTSTKYNLAGEVTRLEEKQIDSDNISRILNQKANKAYRNGQLTANISAPWDSSSLSTMSISQDYDYSKVAGRLESYAYYQKRDLPSGVNQLIHNFSKTYTGRDHYLESKTQGKGSSSHKESQRLQDAETISSYDVNGNRTRVEEHITDDRYKPSDKKPVHARYMRYDAEGKLLSKVTGKQNHIMTSSDLVTGTYIINPRNGEPIDYTTTVAKNVGFSEDQVGDGKLAGSYYLYSGSNYLGEINKSGTNTIKENHFRAPDSNDASVQAHHQVRAGDTLKSIAMQYYGSEDLWYVLADANGVGLGSELTEGTMLDIPARANLFNSHDNFKPMNLGEVIGDTTPSMPYVPPPPQAGCNAVASIVMIAVAVVATIATAGAAAVAMGAASSSMGIMAAGTAALGGSLGAAGVAAAAIGGFAGSVASQLTGKAMGAVDSFSLKNAFASGLTAGATAGMGSALGAVKDGASGWHLAGRAAVQGTTTAISSVAANKLVGNRASFRWGNVAASALSSAITGDSGVIGQSPMNPITGIVNSGVRYGADKLFGNQASWNFGNVATDAFGNALGNSIVSGLSKSTNDNNTQAKTKQNGASSLNPDTGKFSPITDPDAWSLDKALAASQDDISHQNAQGIVNEELLNYELNRYYAGVDEFGFKLDENLVNMALPVIQKSTKDPFGGFLDSTPDNPYGLSLEQRARAESLAGNPLASADVYDALSLYEQQHYEMARDQRITSLVGPQLAANNPALEARRARARDYFVGSNNSPWHLPVSQGINDLGMAVGIWNKPLQFAKAYAGYQAADIAGSAYQNREQIAQIYNEAKQNGGMTLAVGVTPSVDMKYIQGAGALGIWGSVDFNSWDINGGGYFSLESGAAAKIINPSVDIGVEATVFSSARFDAALKGNYDVYGGGFNSTEWSWVKPVDQNFSGLQFTKDFNTRFSYSHYDVSYDPSLYMRRGWGTYFNVRGN</sequence>
<feature type="domain" description="Dystroglycan-type cadherin-like" evidence="3">
    <location>
        <begin position="1493"/>
        <end position="1592"/>
    </location>
</feature>
<accession>A0ABM9GND9</accession>
<name>A0ABM9GND9_9GAMM</name>
<keyword evidence="2" id="KW-0472">Membrane</keyword>
<keyword evidence="2" id="KW-0812">Transmembrane</keyword>
<evidence type="ECO:0000313" key="5">
    <source>
        <dbReference type="Proteomes" id="UP001152485"/>
    </source>
</evidence>